<dbReference type="GO" id="GO:0006491">
    <property type="term" value="P:N-glycan processing"/>
    <property type="evidence" value="ECO:0007669"/>
    <property type="project" value="TreeGrafter"/>
</dbReference>
<keyword evidence="2 6" id="KW-0732">Signal</keyword>
<dbReference type="Proteomes" id="UP001285441">
    <property type="component" value="Unassembled WGS sequence"/>
</dbReference>
<dbReference type="Pfam" id="PF13015">
    <property type="entry name" value="PRKCSH_1"/>
    <property type="match status" value="1"/>
</dbReference>
<dbReference type="PANTHER" id="PTHR12630">
    <property type="entry name" value="N-LINKED OLIGOSACCHARIDE PROCESSING"/>
    <property type="match status" value="1"/>
</dbReference>
<dbReference type="InterPro" id="IPR044865">
    <property type="entry name" value="MRH_dom"/>
</dbReference>
<dbReference type="InterPro" id="IPR039794">
    <property type="entry name" value="Gtb1-like"/>
</dbReference>
<dbReference type="InterPro" id="IPR036607">
    <property type="entry name" value="PRKCSH"/>
</dbReference>
<dbReference type="GO" id="GO:0017177">
    <property type="term" value="C:glucosidase II complex"/>
    <property type="evidence" value="ECO:0007669"/>
    <property type="project" value="TreeGrafter"/>
</dbReference>
<feature type="chain" id="PRO_5042160872" description="Glucosidase 2 subunit beta" evidence="6">
    <location>
        <begin position="20"/>
        <end position="562"/>
    </location>
</feature>
<evidence type="ECO:0000313" key="9">
    <source>
        <dbReference type="Proteomes" id="UP001285441"/>
    </source>
</evidence>
<dbReference type="InterPro" id="IPR009011">
    <property type="entry name" value="Man6P_isomerase_rcpt-bd_dom_sf"/>
</dbReference>
<evidence type="ECO:0000256" key="5">
    <source>
        <dbReference type="SAM" id="Coils"/>
    </source>
</evidence>
<keyword evidence="9" id="KW-1185">Reference proteome</keyword>
<proteinExistence type="predicted"/>
<evidence type="ECO:0000256" key="6">
    <source>
        <dbReference type="SAM" id="SignalP"/>
    </source>
</evidence>
<evidence type="ECO:0000256" key="2">
    <source>
        <dbReference type="ARBA" id="ARBA00022729"/>
    </source>
</evidence>
<feature type="coiled-coil region" evidence="5">
    <location>
        <begin position="181"/>
        <end position="222"/>
    </location>
</feature>
<reference evidence="8" key="1">
    <citation type="journal article" date="2023" name="Mol. Phylogenet. Evol.">
        <title>Genome-scale phylogeny and comparative genomics of the fungal order Sordariales.</title>
        <authorList>
            <person name="Hensen N."/>
            <person name="Bonometti L."/>
            <person name="Westerberg I."/>
            <person name="Brannstrom I.O."/>
            <person name="Guillou S."/>
            <person name="Cros-Aarteil S."/>
            <person name="Calhoun S."/>
            <person name="Haridas S."/>
            <person name="Kuo A."/>
            <person name="Mondo S."/>
            <person name="Pangilinan J."/>
            <person name="Riley R."/>
            <person name="LaButti K."/>
            <person name="Andreopoulos B."/>
            <person name="Lipzen A."/>
            <person name="Chen C."/>
            <person name="Yan M."/>
            <person name="Daum C."/>
            <person name="Ng V."/>
            <person name="Clum A."/>
            <person name="Steindorff A."/>
            <person name="Ohm R.A."/>
            <person name="Martin F."/>
            <person name="Silar P."/>
            <person name="Natvig D.O."/>
            <person name="Lalanne C."/>
            <person name="Gautier V."/>
            <person name="Ament-Velasquez S.L."/>
            <person name="Kruys A."/>
            <person name="Hutchinson M.I."/>
            <person name="Powell A.J."/>
            <person name="Barry K."/>
            <person name="Miller A.N."/>
            <person name="Grigoriev I.V."/>
            <person name="Debuchy R."/>
            <person name="Gladieux P."/>
            <person name="Hiltunen Thoren M."/>
            <person name="Johannesson H."/>
        </authorList>
    </citation>
    <scope>NUCLEOTIDE SEQUENCE</scope>
    <source>
        <strain evidence="8">CBS 232.78</strain>
    </source>
</reference>
<sequence>MRRAGAVVLLGILVQGSLAAAPDSLPRGVGPEFAAFYKGKTTFSCIGNPSIILKLSQINDNSCDCPDGSDEPGTAACSYLDPLSPEQPLPGSPSGTTNTTSALPGFWCANNGHIGSYIPFMYVNDGVCDSELCCDGSDEFVHVGGVACENRCAAIGKEWRRLERARRESAERSAKKRRTLAKESRELRRRVEAKIVSIKEELATLEVKKVELQKKFEEAKRSEKGKVVKAEGQGGKLGVFVGLAKSRVSELRNTLDKVLDQRDDLQDRVEKLEDILNKLKEEYNPNFNDEGVKAAVKGWEDYAASKAGEKKSDLADGDIMAVLEEDGETSGINWAEFEEGGGSDADVVYHLEAYLPESVREYIHSKLNHVRVWLIENGVLADNPASGTESRLVVAAREALESANNDFSTKTSTLEEQVRDLEKDYGPDDIFRAFKGKCVSADVGEYEYEHCWIDKTTQKSKKGHGNTNMGNFVRIDRELADEEERADGKGLGKGPRIVLRYENGQGCWNGPNRRTDVWLACAETDEVWRVSESEKCVYKMEVGTPAACEEANEPSPSAKDEL</sequence>
<accession>A0AAE0TWF4</accession>
<dbReference type="SUPFAM" id="SSF50911">
    <property type="entry name" value="Mannose 6-phosphate receptor domain"/>
    <property type="match status" value="1"/>
</dbReference>
<dbReference type="InterPro" id="IPR028146">
    <property type="entry name" value="PRKCSH_N"/>
</dbReference>
<feature type="domain" description="MRH" evidence="7">
    <location>
        <begin position="436"/>
        <end position="550"/>
    </location>
</feature>
<feature type="signal peptide" evidence="6">
    <location>
        <begin position="1"/>
        <end position="19"/>
    </location>
</feature>
<keyword evidence="5" id="KW-0175">Coiled coil</keyword>
<keyword evidence="3" id="KW-0256">Endoplasmic reticulum</keyword>
<keyword evidence="4" id="KW-1015">Disulfide bond</keyword>
<reference evidence="8" key="2">
    <citation type="submission" date="2023-06" db="EMBL/GenBank/DDBJ databases">
        <authorList>
            <consortium name="Lawrence Berkeley National Laboratory"/>
            <person name="Haridas S."/>
            <person name="Hensen N."/>
            <person name="Bonometti L."/>
            <person name="Westerberg I."/>
            <person name="Brannstrom I.O."/>
            <person name="Guillou S."/>
            <person name="Cros-Aarteil S."/>
            <person name="Calhoun S."/>
            <person name="Kuo A."/>
            <person name="Mondo S."/>
            <person name="Pangilinan J."/>
            <person name="Riley R."/>
            <person name="LaButti K."/>
            <person name="Andreopoulos B."/>
            <person name="Lipzen A."/>
            <person name="Chen C."/>
            <person name="Yanf M."/>
            <person name="Daum C."/>
            <person name="Ng V."/>
            <person name="Clum A."/>
            <person name="Steindorff A."/>
            <person name="Ohm R."/>
            <person name="Martin F."/>
            <person name="Silar P."/>
            <person name="Natvig D."/>
            <person name="Lalanne C."/>
            <person name="Gautier V."/>
            <person name="Ament-velasquez S.L."/>
            <person name="Kruys A."/>
            <person name="Hutchinson M.I."/>
            <person name="Powell A.J."/>
            <person name="Barry K."/>
            <person name="Miller A.N."/>
            <person name="Grigoriev I.V."/>
            <person name="Debuchy R."/>
            <person name="Gladieux P."/>
            <person name="Thoren M.H."/>
            <person name="Johannesson H."/>
        </authorList>
    </citation>
    <scope>NUCLEOTIDE SEQUENCE</scope>
    <source>
        <strain evidence="8">CBS 232.78</strain>
    </source>
</reference>
<comment type="caution">
    <text evidence="8">The sequence shown here is derived from an EMBL/GenBank/DDBJ whole genome shotgun (WGS) entry which is preliminary data.</text>
</comment>
<evidence type="ECO:0000313" key="8">
    <source>
        <dbReference type="EMBL" id="KAK3381996.1"/>
    </source>
</evidence>
<evidence type="ECO:0000256" key="1">
    <source>
        <dbReference type="ARBA" id="ARBA00022387"/>
    </source>
</evidence>
<dbReference type="Pfam" id="PF12999">
    <property type="entry name" value="PRKCSH-like"/>
    <property type="match status" value="2"/>
</dbReference>
<evidence type="ECO:0000259" key="7">
    <source>
        <dbReference type="PROSITE" id="PS51914"/>
    </source>
</evidence>
<organism evidence="8 9">
    <name type="scientific">Podospora didyma</name>
    <dbReference type="NCBI Taxonomy" id="330526"/>
    <lineage>
        <taxon>Eukaryota</taxon>
        <taxon>Fungi</taxon>
        <taxon>Dikarya</taxon>
        <taxon>Ascomycota</taxon>
        <taxon>Pezizomycotina</taxon>
        <taxon>Sordariomycetes</taxon>
        <taxon>Sordariomycetidae</taxon>
        <taxon>Sordariales</taxon>
        <taxon>Podosporaceae</taxon>
        <taxon>Podospora</taxon>
    </lineage>
</organism>
<evidence type="ECO:0000256" key="4">
    <source>
        <dbReference type="ARBA" id="ARBA00023157"/>
    </source>
</evidence>
<feature type="coiled-coil region" evidence="5">
    <location>
        <begin position="248"/>
        <end position="282"/>
    </location>
</feature>
<dbReference type="PANTHER" id="PTHR12630:SF1">
    <property type="entry name" value="GLUCOSIDASE 2 SUBUNIT BETA"/>
    <property type="match status" value="1"/>
</dbReference>
<name>A0AAE0TWF4_9PEZI</name>
<dbReference type="AlphaFoldDB" id="A0AAE0TWF4"/>
<protein>
    <recommendedName>
        <fullName evidence="1">Glucosidase 2 subunit beta</fullName>
    </recommendedName>
</protein>
<gene>
    <name evidence="8" type="ORF">B0H63DRAFT_217681</name>
</gene>
<dbReference type="PROSITE" id="PS51914">
    <property type="entry name" value="MRH"/>
    <property type="match status" value="1"/>
</dbReference>
<dbReference type="Gene3D" id="2.70.130.10">
    <property type="entry name" value="Mannose-6-phosphate receptor binding domain"/>
    <property type="match status" value="1"/>
</dbReference>
<evidence type="ECO:0000256" key="3">
    <source>
        <dbReference type="ARBA" id="ARBA00022824"/>
    </source>
</evidence>
<dbReference type="EMBL" id="JAULSW010000005">
    <property type="protein sequence ID" value="KAK3381996.1"/>
    <property type="molecule type" value="Genomic_DNA"/>
</dbReference>